<dbReference type="PANTHER" id="PTHR42794:SF1">
    <property type="entry name" value="HEMIN IMPORT ATP-BINDING PROTEIN HMUV"/>
    <property type="match status" value="1"/>
</dbReference>
<gene>
    <name evidence="7" type="ORF">M3P21_20790</name>
</gene>
<dbReference type="PANTHER" id="PTHR42794">
    <property type="entry name" value="HEMIN IMPORT ATP-BINDING PROTEIN HMUV"/>
    <property type="match status" value="1"/>
</dbReference>
<dbReference type="GO" id="GO:0005524">
    <property type="term" value="F:ATP binding"/>
    <property type="evidence" value="ECO:0007669"/>
    <property type="project" value="UniProtKB-KW"/>
</dbReference>
<keyword evidence="3 7" id="KW-0067">ATP-binding</keyword>
<protein>
    <submittedName>
        <fullName evidence="7">ABC transporter ATP-binding protein</fullName>
    </submittedName>
</protein>
<organism evidence="7 8">
    <name type="scientific">Ruegeria spongiae</name>
    <dbReference type="NCBI Taxonomy" id="2942209"/>
    <lineage>
        <taxon>Bacteria</taxon>
        <taxon>Pseudomonadati</taxon>
        <taxon>Pseudomonadota</taxon>
        <taxon>Alphaproteobacteria</taxon>
        <taxon>Rhodobacterales</taxon>
        <taxon>Roseobacteraceae</taxon>
        <taxon>Ruegeria</taxon>
    </lineage>
</organism>
<keyword evidence="2" id="KW-0547">Nucleotide-binding</keyword>
<dbReference type="Gene3D" id="3.40.50.300">
    <property type="entry name" value="P-loop containing nucleotide triphosphate hydrolases"/>
    <property type="match status" value="1"/>
</dbReference>
<evidence type="ECO:0000256" key="2">
    <source>
        <dbReference type="ARBA" id="ARBA00022741"/>
    </source>
</evidence>
<dbReference type="SUPFAM" id="SSF52540">
    <property type="entry name" value="P-loop containing nucleoside triphosphate hydrolases"/>
    <property type="match status" value="1"/>
</dbReference>
<dbReference type="InterPro" id="IPR027417">
    <property type="entry name" value="P-loop_NTPase"/>
</dbReference>
<accession>A0ABT0Q9W5</accession>
<dbReference type="EMBL" id="JAMFMB010000045">
    <property type="protein sequence ID" value="MCL6285958.1"/>
    <property type="molecule type" value="Genomic_DNA"/>
</dbReference>
<sequence length="244" mass="26678">MGADFALDRGAILAIAGPNGAGKSTLMRLLAGTVAPTSGSITLDGQQLSEIKLDERARQIAFVSQNEVPDGRLQVRDYVELGQMPIWHEYSRDDHKNALDQVLKLAQLEDKADFPIACLSGGERQRAHIARALAQRPRLLLLDEPTNHLDPEAKGRILSLISTLGVTIIMILHDLVLIPEFASHVALMKNGRVSQFGLTDDVLTSQAVRSTFGVDYLLLPHGSRCVPVLDIRKTPVPLGRNQDK</sequence>
<keyword evidence="8" id="KW-1185">Reference proteome</keyword>
<evidence type="ECO:0000313" key="8">
    <source>
        <dbReference type="Proteomes" id="UP001203880"/>
    </source>
</evidence>
<comment type="caution">
    <text evidence="7">The sequence shown here is derived from an EMBL/GenBank/DDBJ whole genome shotgun (WGS) entry which is preliminary data.</text>
</comment>
<feature type="domain" description="ABC transporter" evidence="6">
    <location>
        <begin position="1"/>
        <end position="215"/>
    </location>
</feature>
<keyword evidence="4" id="KW-1278">Translocase</keyword>
<evidence type="ECO:0000256" key="4">
    <source>
        <dbReference type="ARBA" id="ARBA00022967"/>
    </source>
</evidence>
<keyword evidence="1" id="KW-0813">Transport</keyword>
<dbReference type="Proteomes" id="UP001203880">
    <property type="component" value="Unassembled WGS sequence"/>
</dbReference>
<dbReference type="SMART" id="SM00382">
    <property type="entry name" value="AAA"/>
    <property type="match status" value="1"/>
</dbReference>
<evidence type="ECO:0000256" key="5">
    <source>
        <dbReference type="ARBA" id="ARBA00037066"/>
    </source>
</evidence>
<dbReference type="InterPro" id="IPR003439">
    <property type="entry name" value="ABC_transporter-like_ATP-bd"/>
</dbReference>
<reference evidence="7" key="1">
    <citation type="submission" date="2022-05" db="EMBL/GenBank/DDBJ databases">
        <authorList>
            <person name="Park J.-S."/>
        </authorList>
    </citation>
    <scope>NUCLEOTIDE SEQUENCE</scope>
    <source>
        <strain evidence="7">2012CJ41-6</strain>
    </source>
</reference>
<dbReference type="Pfam" id="PF00005">
    <property type="entry name" value="ABC_tran"/>
    <property type="match status" value="1"/>
</dbReference>
<dbReference type="InterPro" id="IPR003593">
    <property type="entry name" value="AAA+_ATPase"/>
</dbReference>
<evidence type="ECO:0000259" key="6">
    <source>
        <dbReference type="PROSITE" id="PS50893"/>
    </source>
</evidence>
<evidence type="ECO:0000256" key="1">
    <source>
        <dbReference type="ARBA" id="ARBA00022448"/>
    </source>
</evidence>
<comment type="function">
    <text evidence="5">Part of the ABC transporter complex HmuTUV involved in hemin import. Responsible for energy coupling to the transport system.</text>
</comment>
<dbReference type="PROSITE" id="PS50893">
    <property type="entry name" value="ABC_TRANSPORTER_2"/>
    <property type="match status" value="1"/>
</dbReference>
<dbReference type="CDD" id="cd03214">
    <property type="entry name" value="ABC_Iron-Siderophores_B12_Hemin"/>
    <property type="match status" value="1"/>
</dbReference>
<name>A0ABT0Q9W5_9RHOB</name>
<evidence type="ECO:0000256" key="3">
    <source>
        <dbReference type="ARBA" id="ARBA00022840"/>
    </source>
</evidence>
<evidence type="ECO:0000313" key="7">
    <source>
        <dbReference type="EMBL" id="MCL6285958.1"/>
    </source>
</evidence>
<proteinExistence type="predicted"/>